<reference evidence="6" key="1">
    <citation type="submission" date="2023-10" db="EMBL/GenBank/DDBJ databases">
        <title>Genome assembly of Pristionchus species.</title>
        <authorList>
            <person name="Yoshida K."/>
            <person name="Sommer R.J."/>
        </authorList>
    </citation>
    <scope>NUCLEOTIDE SEQUENCE</scope>
    <source>
        <strain evidence="6">RS5133</strain>
    </source>
</reference>
<dbReference type="SUPFAM" id="SSF56104">
    <property type="entry name" value="SAICAR synthase-like"/>
    <property type="match status" value="1"/>
</dbReference>
<dbReference type="Proteomes" id="UP001432322">
    <property type="component" value="Unassembled WGS sequence"/>
</dbReference>
<accession>A0AAV5W5E3</accession>
<evidence type="ECO:0000256" key="1">
    <source>
        <dbReference type="ARBA" id="ARBA00007374"/>
    </source>
</evidence>
<sequence>QSPSLLSVSLRIVLTLPFLPSLPPSIFAYRSFSSRSLAPCYHSRTLSIVSLRFILSPIRPLNRLTSSSKLHPRSSTIPHRFSIRSSIATSTPVNRQFVLYQSTSSVRINQPASFILELQSTSFFFYTHPSSNPSSSIHSRMMSTESYRPAKMWRGGRNLAAIREKQPLYGGFSLEEESPMLSLGRTLFGSSLSRRTMSCCDEVSVETMAITAMPKETIDIWLKERLKKWIQLSGHEGSIVPASLNSLYKKQSGLCTEGTAYKAIQNDPALCGFAPTFYQQIEKNNEVFIEIEDLLSRFAEPSQTGIMDIKIGTRTFLESEVSNTKLRKDLYDKMVAIDPSEATEEEKACGEITKLRYMQFRERESSSAALGFRIEAAKMPGGELQKNFKKVRTADDVACVFSKFFGSESERVSRALTQRLIALRDAIEKSTFFSEHEVVGSSLLVLFDKEQCGVWMIDFAKAVKRENVSCCRKLTHRDTWVPGNGEDGYLTGIDHLVKILRSLDDEDKVKTTTLCGR</sequence>
<dbReference type="PANTHER" id="PTHR12400:SF26">
    <property type="entry name" value="KINASE"/>
    <property type="match status" value="1"/>
</dbReference>
<comment type="similarity">
    <text evidence="1 4">Belongs to the inositol phosphokinase (IPK) family.</text>
</comment>
<dbReference type="InterPro" id="IPR038286">
    <property type="entry name" value="IPK_sf"/>
</dbReference>
<dbReference type="GO" id="GO:0005634">
    <property type="term" value="C:nucleus"/>
    <property type="evidence" value="ECO:0007669"/>
    <property type="project" value="TreeGrafter"/>
</dbReference>
<gene>
    <name evidence="6" type="ORF">PFISCL1PPCAC_18060</name>
</gene>
<evidence type="ECO:0000256" key="3">
    <source>
        <dbReference type="ARBA" id="ARBA00022777"/>
    </source>
</evidence>
<keyword evidence="2 4" id="KW-0808">Transferase</keyword>
<dbReference type="PANTHER" id="PTHR12400">
    <property type="entry name" value="INOSITOL POLYPHOSPHATE KINASE"/>
    <property type="match status" value="1"/>
</dbReference>
<dbReference type="EMBL" id="BTSY01000005">
    <property type="protein sequence ID" value="GMT26763.1"/>
    <property type="molecule type" value="Genomic_DNA"/>
</dbReference>
<dbReference type="GO" id="GO:0005737">
    <property type="term" value="C:cytoplasm"/>
    <property type="evidence" value="ECO:0007669"/>
    <property type="project" value="TreeGrafter"/>
</dbReference>
<evidence type="ECO:0000256" key="5">
    <source>
        <dbReference type="SAM" id="SignalP"/>
    </source>
</evidence>
<dbReference type="Gene3D" id="3.30.470.160">
    <property type="entry name" value="Inositol polyphosphate kinase"/>
    <property type="match status" value="1"/>
</dbReference>
<keyword evidence="5" id="KW-0732">Signal</keyword>
<feature type="non-terminal residue" evidence="6">
    <location>
        <position position="1"/>
    </location>
</feature>
<name>A0AAV5W5E3_9BILA</name>
<comment type="caution">
    <text evidence="6">The sequence shown here is derived from an EMBL/GenBank/DDBJ whole genome shotgun (WGS) entry which is preliminary data.</text>
</comment>
<dbReference type="GO" id="GO:0032958">
    <property type="term" value="P:inositol phosphate biosynthetic process"/>
    <property type="evidence" value="ECO:0007669"/>
    <property type="project" value="InterPro"/>
</dbReference>
<organism evidence="6 7">
    <name type="scientific">Pristionchus fissidentatus</name>
    <dbReference type="NCBI Taxonomy" id="1538716"/>
    <lineage>
        <taxon>Eukaryota</taxon>
        <taxon>Metazoa</taxon>
        <taxon>Ecdysozoa</taxon>
        <taxon>Nematoda</taxon>
        <taxon>Chromadorea</taxon>
        <taxon>Rhabditida</taxon>
        <taxon>Rhabditina</taxon>
        <taxon>Diplogasteromorpha</taxon>
        <taxon>Diplogasteroidea</taxon>
        <taxon>Neodiplogasteridae</taxon>
        <taxon>Pristionchus</taxon>
    </lineage>
</organism>
<dbReference type="InterPro" id="IPR005522">
    <property type="entry name" value="IPK"/>
</dbReference>
<dbReference type="GO" id="GO:0046854">
    <property type="term" value="P:phosphatidylinositol phosphate biosynthetic process"/>
    <property type="evidence" value="ECO:0007669"/>
    <property type="project" value="TreeGrafter"/>
</dbReference>
<protein>
    <recommendedName>
        <fullName evidence="4">Kinase</fullName>
        <ecNumber evidence="4">2.7.-.-</ecNumber>
    </recommendedName>
</protein>
<dbReference type="EC" id="2.7.-.-" evidence="4"/>
<proteinExistence type="inferred from homology"/>
<evidence type="ECO:0000313" key="6">
    <source>
        <dbReference type="EMBL" id="GMT26763.1"/>
    </source>
</evidence>
<dbReference type="AlphaFoldDB" id="A0AAV5W5E3"/>
<keyword evidence="7" id="KW-1185">Reference proteome</keyword>
<dbReference type="GO" id="GO:0000828">
    <property type="term" value="F:inositol hexakisphosphate kinase activity"/>
    <property type="evidence" value="ECO:0007669"/>
    <property type="project" value="TreeGrafter"/>
</dbReference>
<feature type="chain" id="PRO_5043966586" description="Kinase" evidence="5">
    <location>
        <begin position="29"/>
        <end position="517"/>
    </location>
</feature>
<evidence type="ECO:0000256" key="4">
    <source>
        <dbReference type="RuleBase" id="RU363090"/>
    </source>
</evidence>
<keyword evidence="3 4" id="KW-0418">Kinase</keyword>
<evidence type="ECO:0000313" key="7">
    <source>
        <dbReference type="Proteomes" id="UP001432322"/>
    </source>
</evidence>
<evidence type="ECO:0000256" key="2">
    <source>
        <dbReference type="ARBA" id="ARBA00022679"/>
    </source>
</evidence>
<dbReference type="Pfam" id="PF03770">
    <property type="entry name" value="IPK"/>
    <property type="match status" value="1"/>
</dbReference>
<feature type="signal peptide" evidence="5">
    <location>
        <begin position="1"/>
        <end position="28"/>
    </location>
</feature>